<evidence type="ECO:0000313" key="2">
    <source>
        <dbReference type="Proteomes" id="UP000823611"/>
    </source>
</evidence>
<evidence type="ECO:0000313" key="1">
    <source>
        <dbReference type="EMBL" id="MBO8433830.1"/>
    </source>
</evidence>
<reference evidence="1" key="2">
    <citation type="journal article" date="2021" name="PeerJ">
        <title>Extensive microbial diversity within the chicken gut microbiome revealed by metagenomics and culture.</title>
        <authorList>
            <person name="Gilroy R."/>
            <person name="Ravi A."/>
            <person name="Getino M."/>
            <person name="Pursley I."/>
            <person name="Horton D.L."/>
            <person name="Alikhan N.F."/>
            <person name="Baker D."/>
            <person name="Gharbi K."/>
            <person name="Hall N."/>
            <person name="Watson M."/>
            <person name="Adriaenssens E.M."/>
            <person name="Foster-Nyarko E."/>
            <person name="Jarju S."/>
            <person name="Secka A."/>
            <person name="Antonio M."/>
            <person name="Oren A."/>
            <person name="Chaudhuri R.R."/>
            <person name="La Ragione R."/>
            <person name="Hildebrand F."/>
            <person name="Pallen M.J."/>
        </authorList>
    </citation>
    <scope>NUCLEOTIDE SEQUENCE</scope>
    <source>
        <strain evidence="1">F6-4510</strain>
    </source>
</reference>
<accession>A0A9D9DVP4</accession>
<dbReference type="AlphaFoldDB" id="A0A9D9DVP4"/>
<proteinExistence type="predicted"/>
<organism evidence="1 2">
    <name type="scientific">Candidatus Fimicola merdigallinarum</name>
    <dbReference type="NCBI Taxonomy" id="2840819"/>
    <lineage>
        <taxon>Bacteria</taxon>
        <taxon>Bacillati</taxon>
        <taxon>Bacillota</taxon>
        <taxon>Clostridia</taxon>
        <taxon>Lachnospirales</taxon>
        <taxon>Lachnospiraceae</taxon>
        <taxon>Lachnospiraceae incertae sedis</taxon>
        <taxon>Candidatus Fimicola</taxon>
    </lineage>
</organism>
<protein>
    <submittedName>
        <fullName evidence="1">Uncharacterized protein</fullName>
    </submittedName>
</protein>
<comment type="caution">
    <text evidence="1">The sequence shown here is derived from an EMBL/GenBank/DDBJ whole genome shotgun (WGS) entry which is preliminary data.</text>
</comment>
<dbReference type="Proteomes" id="UP000823611">
    <property type="component" value="Unassembled WGS sequence"/>
</dbReference>
<reference evidence="1" key="1">
    <citation type="submission" date="2020-10" db="EMBL/GenBank/DDBJ databases">
        <authorList>
            <person name="Gilroy R."/>
        </authorList>
    </citation>
    <scope>NUCLEOTIDE SEQUENCE</scope>
    <source>
        <strain evidence="1">F6-4510</strain>
    </source>
</reference>
<dbReference type="EMBL" id="JADIMX010000016">
    <property type="protein sequence ID" value="MBO8433830.1"/>
    <property type="molecule type" value="Genomic_DNA"/>
</dbReference>
<sequence length="83" mass="9177">MTKYAYIDKGGTLHVVENKKTAEEYSANGKVVETEIPAERGFPVSKGEGIIVHSPEDMRFSATGGKITPIKEFADLYMALKER</sequence>
<gene>
    <name evidence="1" type="ORF">IAC55_00725</name>
</gene>
<name>A0A9D9DVP4_9FIRM</name>